<keyword evidence="1" id="KW-0106">Calcium</keyword>
<reference evidence="7" key="1">
    <citation type="journal article" date="2006" name="Proc. Natl. Acad. Sci. U.S.A.">
        <title>Genome analysis of the smallest free-living eukaryote Ostreococcus tauri unveils many unique features.</title>
        <authorList>
            <person name="Derelle E."/>
            <person name="Ferraz C."/>
            <person name="Rombauts S."/>
            <person name="Rouze P."/>
            <person name="Worden A.Z."/>
            <person name="Robbens S."/>
            <person name="Partensky F."/>
            <person name="Degroeve S."/>
            <person name="Echeynie S."/>
            <person name="Cooke R."/>
            <person name="Saeys Y."/>
            <person name="Wuyts J."/>
            <person name="Jabbari K."/>
            <person name="Bowler C."/>
            <person name="Panaud O."/>
            <person name="Piegu B."/>
            <person name="Ball S.G."/>
            <person name="Ral J.-P."/>
            <person name="Bouget F.-Y."/>
            <person name="Piganeau G."/>
            <person name="De Baets B."/>
            <person name="Picard A."/>
            <person name="Delseny M."/>
            <person name="Demaille J."/>
            <person name="Van de Peer Y."/>
            <person name="Moreau H."/>
        </authorList>
    </citation>
    <scope>NUCLEOTIDE SEQUENCE [LARGE SCALE GENOMIC DNA]</scope>
    <source>
        <strain evidence="7">OTTH 0595 / CCAP 157/2 / RCC745</strain>
    </source>
</reference>
<evidence type="ECO:0000313" key="6">
    <source>
        <dbReference type="EMBL" id="CEF99590.1"/>
    </source>
</evidence>
<evidence type="ECO:0000256" key="1">
    <source>
        <dbReference type="ARBA" id="ARBA00022837"/>
    </source>
</evidence>
<dbReference type="PROSITE" id="PS51278">
    <property type="entry name" value="GATASE_TYPE_2"/>
    <property type="match status" value="1"/>
</dbReference>
<dbReference type="CDD" id="cd00051">
    <property type="entry name" value="EFh"/>
    <property type="match status" value="1"/>
</dbReference>
<dbReference type="GO" id="GO:0005509">
    <property type="term" value="F:calcium ion binding"/>
    <property type="evidence" value="ECO:0007669"/>
    <property type="project" value="InterPro"/>
</dbReference>
<dbReference type="PROSITE" id="PS50222">
    <property type="entry name" value="EF_HAND_2"/>
    <property type="match status" value="2"/>
</dbReference>
<proteinExistence type="predicted"/>
<keyword evidence="7" id="KW-1185">Reference proteome</keyword>
<dbReference type="Proteomes" id="UP000009170">
    <property type="component" value="Unassembled WGS sequence"/>
</dbReference>
<feature type="domain" description="EF-hand" evidence="4">
    <location>
        <begin position="1184"/>
        <end position="1219"/>
    </location>
</feature>
<comment type="caution">
    <text evidence="6">The sequence shown here is derived from an EMBL/GenBank/DDBJ whole genome shotgun (WGS) entry which is preliminary data.</text>
</comment>
<dbReference type="STRING" id="70448.A0A090M5R8"/>
<sequence>MPRDAACGFDLPSACAWYALAGAVHELAHVLAALIARLISRVDGATPRLALATTCLRAVVARSVDVESIVGTRASSTTLAVVRLSGFAASAAAAAAATATRRGTAKTDGRRRRARTIALWACVVDSAWTDVLGFGRSGVGRVTTMLCGNFGIVLVNAAWAKTAGGARAFDVLEKMVYVTMMRGAQSGGVVTFNEMKSSSGDGGAVALRGARSRVVNMKRTDLSKLIRAKAERESGGAKMAAQNVTRFFSGHTRFATTSKATFDGTHPHQWSPPQTCRAYGQGQRAPGATPANVENFVTHNGDFDFYQVNGRWNELGDIQAWCAIATGFEAPSAVDSAAICGVVDLLRAQGCFALAVRYAVCLGLKTSECDANATLPSLPQYEEIGLFFERVLDKMLASGKSTVRELGFQTNTRELMTDEITAILENEGRTAMSILKRTIDDEMGASLRQFVRVTIDAFFDNDSLFVTATFLANAKGSFGLCITNSMDAHRQLCVAARGQTMSIAFYPKKGLICYGSEQAAVKAGLSIPTPGGDVLASVRGGEYGDDNAAVRLDLDDLNGEICLLDWGNDRTPAVSLPYSHLEQYPLMGGTVTAVLATESTSLPSTGFSKGRVERHSSVSVDKRLFHRMTRLEGNELIKPLLPDSEDLVLDDIRDIPRVLRNIQADWRNRPQGSVSLNRLTAWNLARCLKKRLQRRIDGTVKEPLSYDIVVTGCEVSLWLAEQFAADLTNAFPALTIKAVSSNKILGLFGQDLPVPTIGFPDSKKNDDFTDSIVIVVSHSGGTFAPLASSNLIISSTKSIFVVASEWDTQIGKQLRAIKSEELFASRIFSTDVGVRPAEPCSVSVAATQQLLTQIFMHMSLVILDNADFRKYTRAVITKHDLSELEKCNQLNIAALEEIVGTTAEGERISSDTESALRSQGDVWSEHVLEGVKGWIMSFMYIVGTVTAGYPLITGIATGCGLVATWAFYVTRFFDSLIYVFLPQICITLQRLVQGRDLRHRMVGRTVVIGDIPWVAQSAEAFLSKIFACSYSAAGLAVMSGNPNDHLVHRHTHRVVRGSLLLVGRPDGRLSALTSAEATCSLSLSQASSIQSFGGTCESITIGHSPFRLPLSKNAIYLKRHRPLYLCEKLVLEREGEKGLDGKSPGALLGTYNRYHEDSVELSVHTLSHRNAVALLTSDRINADMKRDRARSIFDEIDVNKDGALCLTEFTTAYKKIDQTLSNAQIAKLFRDADVDGSGELDFEEFLAVLELPEMEMLNILEADPRNEEGLLMVEPSSEAYFGQSIRRRAPKRVHTNTLMESQELSMKLYESRIASLQRFVSMTVMFHQMGDRVQQFWPAVSLGYLGYRMDRTHSIMRIATTASPVSGAEVRDRRNFIALTTAFNNAVVAIQRAVREFSTGVHLERKRALRRQGSLGSHPSKEYVDSSP</sequence>
<dbReference type="InterPro" id="IPR018247">
    <property type="entry name" value="EF_Hand_1_Ca_BS"/>
</dbReference>
<dbReference type="SMART" id="SM00054">
    <property type="entry name" value="EFh"/>
    <property type="match status" value="2"/>
</dbReference>
<dbReference type="Gene3D" id="1.10.238.10">
    <property type="entry name" value="EF-hand"/>
    <property type="match status" value="1"/>
</dbReference>
<feature type="domain" description="EF-hand" evidence="4">
    <location>
        <begin position="1220"/>
        <end position="1255"/>
    </location>
</feature>
<feature type="domain" description="Glutamine amidotransferase type-2" evidence="5">
    <location>
        <begin position="147"/>
        <end position="426"/>
    </location>
</feature>
<feature type="transmembrane region" description="Helical" evidence="3">
    <location>
        <begin position="975"/>
        <end position="992"/>
    </location>
</feature>
<evidence type="ECO:0000256" key="3">
    <source>
        <dbReference type="SAM" id="Phobius"/>
    </source>
</evidence>
<dbReference type="Gene3D" id="3.60.20.10">
    <property type="entry name" value="Glutamine Phosphoribosylpyrophosphate, subunit 1, domain 1"/>
    <property type="match status" value="1"/>
</dbReference>
<gene>
    <name evidence="6" type="ORF">OT_ostta11g01140</name>
</gene>
<dbReference type="InterPro" id="IPR017932">
    <property type="entry name" value="GATase_2_dom"/>
</dbReference>
<dbReference type="InterPro" id="IPR029055">
    <property type="entry name" value="Ntn_hydrolases_N"/>
</dbReference>
<dbReference type="Pfam" id="PF13499">
    <property type="entry name" value="EF-hand_7"/>
    <property type="match status" value="1"/>
</dbReference>
<evidence type="ECO:0000313" key="7">
    <source>
        <dbReference type="Proteomes" id="UP000009170"/>
    </source>
</evidence>
<dbReference type="SUPFAM" id="SSF47473">
    <property type="entry name" value="EF-hand"/>
    <property type="match status" value="1"/>
</dbReference>
<dbReference type="InParanoid" id="A0A090M5R8"/>
<keyword evidence="3" id="KW-1133">Transmembrane helix</keyword>
<organism evidence="6 7">
    <name type="scientific">Ostreococcus tauri</name>
    <name type="common">Marine green alga</name>
    <dbReference type="NCBI Taxonomy" id="70448"/>
    <lineage>
        <taxon>Eukaryota</taxon>
        <taxon>Viridiplantae</taxon>
        <taxon>Chlorophyta</taxon>
        <taxon>Mamiellophyceae</taxon>
        <taxon>Mamiellales</taxon>
        <taxon>Bathycoccaceae</taxon>
        <taxon>Ostreococcus</taxon>
    </lineage>
</organism>
<evidence type="ECO:0000256" key="2">
    <source>
        <dbReference type="SAM" id="MobiDB-lite"/>
    </source>
</evidence>
<feature type="compositionally biased region" description="Basic and acidic residues" evidence="2">
    <location>
        <begin position="1419"/>
        <end position="1428"/>
    </location>
</feature>
<reference evidence="6 7" key="2">
    <citation type="journal article" date="2014" name="BMC Genomics">
        <title>An improved genome of the model marine alga Ostreococcus tauri unfolds by assessing Illumina de novo assemblies.</title>
        <authorList>
            <person name="Blanc-Mathieu R."/>
            <person name="Verhelst B."/>
            <person name="Derelle E."/>
            <person name="Rombauts S."/>
            <person name="Bouget F.Y."/>
            <person name="Carre I."/>
            <person name="Chateau A."/>
            <person name="Eyre-Walker A."/>
            <person name="Grimsley N."/>
            <person name="Moreau H."/>
            <person name="Piegu B."/>
            <person name="Rivals E."/>
            <person name="Schackwitz W."/>
            <person name="Van de Peer Y."/>
            <person name="Piganeau G."/>
        </authorList>
    </citation>
    <scope>NUCLEOTIDE SEQUENCE [LARGE SCALE GENOMIC DNA]</scope>
    <source>
        <strain evidence="7">OTTH 0595 / CCAP 157/2 / RCC745</strain>
    </source>
</reference>
<dbReference type="InterPro" id="IPR002048">
    <property type="entry name" value="EF_hand_dom"/>
</dbReference>
<dbReference type="KEGG" id="ota:OT_ostta11g01140"/>
<feature type="region of interest" description="Disordered" evidence="2">
    <location>
        <begin position="1409"/>
        <end position="1428"/>
    </location>
</feature>
<keyword evidence="3" id="KW-0812">Transmembrane</keyword>
<keyword evidence="3" id="KW-0472">Membrane</keyword>
<evidence type="ECO:0000259" key="4">
    <source>
        <dbReference type="PROSITE" id="PS50222"/>
    </source>
</evidence>
<dbReference type="OrthoDB" id="533167at2759"/>
<keyword evidence="6" id="KW-0315">Glutamine amidotransferase</keyword>
<dbReference type="EMBL" id="CAID01000011">
    <property type="protein sequence ID" value="CEF99590.1"/>
    <property type="molecule type" value="Genomic_DNA"/>
</dbReference>
<feature type="transmembrane region" description="Helical" evidence="3">
    <location>
        <begin position="938"/>
        <end position="969"/>
    </location>
</feature>
<protein>
    <submittedName>
        <fullName evidence="6">Glutamine amidotransferase type 2 domain</fullName>
    </submittedName>
</protein>
<dbReference type="RefSeq" id="XP_022839916.1">
    <property type="nucleotide sequence ID" value="XM_022982976.1"/>
</dbReference>
<evidence type="ECO:0000259" key="5">
    <source>
        <dbReference type="PROSITE" id="PS51278"/>
    </source>
</evidence>
<dbReference type="PROSITE" id="PS00018">
    <property type="entry name" value="EF_HAND_1"/>
    <property type="match status" value="2"/>
</dbReference>
<accession>A0A090M5R8</accession>
<dbReference type="GeneID" id="9833586"/>
<dbReference type="InterPro" id="IPR011992">
    <property type="entry name" value="EF-hand-dom_pair"/>
</dbReference>
<name>A0A090M5R8_OSTTA</name>